<dbReference type="SMART" id="SM00367">
    <property type="entry name" value="LRR_CC"/>
    <property type="match status" value="2"/>
</dbReference>
<evidence type="ECO:0000313" key="2">
    <source>
        <dbReference type="Proteomes" id="UP000051952"/>
    </source>
</evidence>
<keyword evidence="1" id="KW-0418">Kinase</keyword>
<dbReference type="Gene3D" id="3.80.10.10">
    <property type="entry name" value="Ribonuclease Inhibitor"/>
    <property type="match status" value="2"/>
</dbReference>
<evidence type="ECO:0000313" key="1">
    <source>
        <dbReference type="EMBL" id="CUG86750.1"/>
    </source>
</evidence>
<keyword evidence="1" id="KW-0675">Receptor</keyword>
<dbReference type="EMBL" id="CYKH01001387">
    <property type="protein sequence ID" value="CUG86750.1"/>
    <property type="molecule type" value="Genomic_DNA"/>
</dbReference>
<dbReference type="GO" id="GO:0031146">
    <property type="term" value="P:SCF-dependent proteasomal ubiquitin-dependent protein catabolic process"/>
    <property type="evidence" value="ECO:0007669"/>
    <property type="project" value="TreeGrafter"/>
</dbReference>
<dbReference type="InterPro" id="IPR032675">
    <property type="entry name" value="LRR_dom_sf"/>
</dbReference>
<dbReference type="PANTHER" id="PTHR13318">
    <property type="entry name" value="PARTNER OF PAIRED, ISOFORM B-RELATED"/>
    <property type="match status" value="1"/>
</dbReference>
<protein>
    <submittedName>
        <fullName evidence="1">Receptor-type protein kinase, putative</fullName>
    </submittedName>
</protein>
<dbReference type="Proteomes" id="UP000051952">
    <property type="component" value="Unassembled WGS sequence"/>
</dbReference>
<keyword evidence="2" id="KW-1185">Reference proteome</keyword>
<dbReference type="PANTHER" id="PTHR13318:SF247">
    <property type="entry name" value="GH16156P"/>
    <property type="match status" value="1"/>
</dbReference>
<dbReference type="InterPro" id="IPR006553">
    <property type="entry name" value="Leu-rich_rpt_Cys-con_subtyp"/>
</dbReference>
<dbReference type="GO" id="GO:0019005">
    <property type="term" value="C:SCF ubiquitin ligase complex"/>
    <property type="evidence" value="ECO:0007669"/>
    <property type="project" value="TreeGrafter"/>
</dbReference>
<name>A0A0S4J9E7_BODSA</name>
<proteinExistence type="predicted"/>
<sequence>MKNLRHLAIGDCAIGDNGIAIISRLSKLRSLHIGCLNLSQYALIYIGTMSELEYLNLDHACRLTFKDMPRSIANLTKLTYLNLRMAMPRCHRRTHGGVEPMPASFRHLQFLNLDKCPLVGDWAAALALNTPVLKRLFLRNARGVCDPDLVHIATLSLLQHLDLRECFNVSLDGLAYLQALLNLKHLAFPMLADIASAEYSKLLNGFKSSSLATIQAPEKHDPIWGMPTEKSIDEVRLLVPQFVRVVGSGEEEFETWNHVKVPKAVHCNGDVWCVSVDRKRDSIDKGENNRILHL</sequence>
<organism evidence="1 2">
    <name type="scientific">Bodo saltans</name>
    <name type="common">Flagellated protozoan</name>
    <dbReference type="NCBI Taxonomy" id="75058"/>
    <lineage>
        <taxon>Eukaryota</taxon>
        <taxon>Discoba</taxon>
        <taxon>Euglenozoa</taxon>
        <taxon>Kinetoplastea</taxon>
        <taxon>Metakinetoplastina</taxon>
        <taxon>Eubodonida</taxon>
        <taxon>Bodonidae</taxon>
        <taxon>Bodo</taxon>
    </lineage>
</organism>
<dbReference type="SUPFAM" id="SSF52047">
    <property type="entry name" value="RNI-like"/>
    <property type="match status" value="1"/>
</dbReference>
<dbReference type="AlphaFoldDB" id="A0A0S4J9E7"/>
<accession>A0A0S4J9E7</accession>
<dbReference type="GO" id="GO:0016301">
    <property type="term" value="F:kinase activity"/>
    <property type="evidence" value="ECO:0007669"/>
    <property type="project" value="UniProtKB-KW"/>
</dbReference>
<dbReference type="VEuPathDB" id="TriTrypDB:BSAL_94550"/>
<reference evidence="2" key="1">
    <citation type="submission" date="2015-09" db="EMBL/GenBank/DDBJ databases">
        <authorList>
            <consortium name="Pathogen Informatics"/>
        </authorList>
    </citation>
    <scope>NUCLEOTIDE SEQUENCE [LARGE SCALE GENOMIC DNA]</scope>
    <source>
        <strain evidence="2">Lake Konstanz</strain>
    </source>
</reference>
<keyword evidence="1" id="KW-0808">Transferase</keyword>
<gene>
    <name evidence="1" type="ORF">BSAL_94550</name>
</gene>